<evidence type="ECO:0000313" key="5">
    <source>
        <dbReference type="EMBL" id="SBV91973.1"/>
    </source>
</evidence>
<dbReference type="EC" id="3.1.3.18" evidence="4"/>
<organism evidence="5">
    <name type="scientific">uncultured Desulfovibrio sp</name>
    <dbReference type="NCBI Taxonomy" id="167968"/>
    <lineage>
        <taxon>Bacteria</taxon>
        <taxon>Pseudomonadati</taxon>
        <taxon>Thermodesulfobacteriota</taxon>
        <taxon>Desulfovibrionia</taxon>
        <taxon>Desulfovibrionales</taxon>
        <taxon>Desulfovibrionaceae</taxon>
        <taxon>Desulfovibrio</taxon>
        <taxon>environmental samples</taxon>
    </lineage>
</organism>
<evidence type="ECO:0000256" key="4">
    <source>
        <dbReference type="ARBA" id="ARBA00013078"/>
    </source>
</evidence>
<dbReference type="EMBL" id="FLUP01000001">
    <property type="protein sequence ID" value="SBV91973.1"/>
    <property type="molecule type" value="Genomic_DNA"/>
</dbReference>
<dbReference type="GO" id="GO:0008967">
    <property type="term" value="F:phosphoglycolate phosphatase activity"/>
    <property type="evidence" value="ECO:0007669"/>
    <property type="project" value="UniProtKB-EC"/>
</dbReference>
<comment type="catalytic activity">
    <reaction evidence="1">
        <text>2-phosphoglycolate + H2O = glycolate + phosphate</text>
        <dbReference type="Rhea" id="RHEA:14369"/>
        <dbReference type="ChEBI" id="CHEBI:15377"/>
        <dbReference type="ChEBI" id="CHEBI:29805"/>
        <dbReference type="ChEBI" id="CHEBI:43474"/>
        <dbReference type="ChEBI" id="CHEBI:58033"/>
        <dbReference type="EC" id="3.1.3.18"/>
    </reaction>
</comment>
<protein>
    <recommendedName>
        <fullName evidence="4">phosphoglycolate phosphatase</fullName>
        <ecNumber evidence="4">3.1.3.18</ecNumber>
    </recommendedName>
</protein>
<dbReference type="RefSeq" id="WP_227118493.1">
    <property type="nucleotide sequence ID" value="NZ_LT598928.1"/>
</dbReference>
<dbReference type="InterPro" id="IPR036412">
    <property type="entry name" value="HAD-like_sf"/>
</dbReference>
<dbReference type="InterPro" id="IPR050155">
    <property type="entry name" value="HAD-like_hydrolase_sf"/>
</dbReference>
<name>A0A212IXL9_9BACT</name>
<dbReference type="SFLD" id="SFLDG01129">
    <property type="entry name" value="C1.5:_HAD__Beta-PGM__Phosphata"/>
    <property type="match status" value="1"/>
</dbReference>
<dbReference type="PANTHER" id="PTHR43434:SF1">
    <property type="entry name" value="PHOSPHOGLYCOLATE PHOSPHATASE"/>
    <property type="match status" value="1"/>
</dbReference>
<evidence type="ECO:0000256" key="2">
    <source>
        <dbReference type="ARBA" id="ARBA00004818"/>
    </source>
</evidence>
<keyword evidence="5" id="KW-0378">Hydrolase</keyword>
<dbReference type="AlphaFoldDB" id="A0A212IXL9"/>
<dbReference type="InterPro" id="IPR023198">
    <property type="entry name" value="PGP-like_dom2"/>
</dbReference>
<dbReference type="InterPro" id="IPR023214">
    <property type="entry name" value="HAD_sf"/>
</dbReference>
<sequence length="220" mass="24057">MRAFIFDLDGTLVDSLEDIGQACNDVLASHGYPVHPLPAYRFYVGRGFHKLVNDALPEGEAAKLSSDQLTALIAEARARYGENMCVRTKPYAGITQALHQLADDGHALAVLSNKPDDLTVELVRRYFPDVPFALVRGGREGVPLKPEPDAPLDMLRHMDFLPERSFYVGDSNVDIFTARNAGMISIGVAWGFRGADELRAAQADHVIDTPVALARLAKEA</sequence>
<reference evidence="5" key="1">
    <citation type="submission" date="2016-04" db="EMBL/GenBank/DDBJ databases">
        <authorList>
            <person name="Evans L.H."/>
            <person name="Alamgir A."/>
            <person name="Owens N."/>
            <person name="Weber N.D."/>
            <person name="Virtaneva K."/>
            <person name="Barbian K."/>
            <person name="Babar A."/>
            <person name="Rosenke K."/>
        </authorList>
    </citation>
    <scope>NUCLEOTIDE SEQUENCE</scope>
    <source>
        <strain evidence="5">92-2</strain>
    </source>
</reference>
<comment type="pathway">
    <text evidence="2">Organic acid metabolism; glycolate biosynthesis; glycolate from 2-phosphoglycolate: step 1/1.</text>
</comment>
<comment type="similarity">
    <text evidence="3">Belongs to the HAD-like hydrolase superfamily. CbbY/CbbZ/Gph/YieH family.</text>
</comment>
<gene>
    <name evidence="5" type="ORF">KM92DES2_10206</name>
</gene>
<dbReference type="GO" id="GO:0005829">
    <property type="term" value="C:cytosol"/>
    <property type="evidence" value="ECO:0007669"/>
    <property type="project" value="TreeGrafter"/>
</dbReference>
<proteinExistence type="inferred from homology"/>
<dbReference type="Gene3D" id="3.40.50.1000">
    <property type="entry name" value="HAD superfamily/HAD-like"/>
    <property type="match status" value="1"/>
</dbReference>
<dbReference type="SFLD" id="SFLDS00003">
    <property type="entry name" value="Haloacid_Dehalogenase"/>
    <property type="match status" value="1"/>
</dbReference>
<dbReference type="Gene3D" id="1.10.150.240">
    <property type="entry name" value="Putative phosphatase, domain 2"/>
    <property type="match status" value="1"/>
</dbReference>
<dbReference type="Pfam" id="PF13419">
    <property type="entry name" value="HAD_2"/>
    <property type="match status" value="1"/>
</dbReference>
<dbReference type="SUPFAM" id="SSF56784">
    <property type="entry name" value="HAD-like"/>
    <property type="match status" value="1"/>
</dbReference>
<accession>A0A212IXL9</accession>
<dbReference type="GO" id="GO:0006281">
    <property type="term" value="P:DNA repair"/>
    <property type="evidence" value="ECO:0007669"/>
    <property type="project" value="TreeGrafter"/>
</dbReference>
<evidence type="ECO:0000256" key="1">
    <source>
        <dbReference type="ARBA" id="ARBA00000830"/>
    </source>
</evidence>
<dbReference type="InterPro" id="IPR041492">
    <property type="entry name" value="HAD_2"/>
</dbReference>
<dbReference type="PANTHER" id="PTHR43434">
    <property type="entry name" value="PHOSPHOGLYCOLATE PHOSPHATASE"/>
    <property type="match status" value="1"/>
</dbReference>
<evidence type="ECO:0000256" key="3">
    <source>
        <dbReference type="ARBA" id="ARBA00006171"/>
    </source>
</evidence>